<dbReference type="PROSITE" id="PS50158">
    <property type="entry name" value="ZF_CCHC"/>
    <property type="match status" value="3"/>
</dbReference>
<gene>
    <name evidence="5" type="ORF">C8F04DRAFT_1239855</name>
</gene>
<dbReference type="Proteomes" id="UP001218188">
    <property type="component" value="Unassembled WGS sequence"/>
</dbReference>
<dbReference type="Gene3D" id="4.10.60.10">
    <property type="entry name" value="Zinc finger, CCHC-type"/>
    <property type="match status" value="3"/>
</dbReference>
<dbReference type="AlphaFoldDB" id="A0AAD6SA74"/>
<keyword evidence="1" id="KW-0507">mRNA processing</keyword>
<feature type="region of interest" description="Disordered" evidence="3">
    <location>
        <begin position="234"/>
        <end position="262"/>
    </location>
</feature>
<feature type="compositionally biased region" description="Acidic residues" evidence="3">
    <location>
        <begin position="74"/>
        <end position="93"/>
    </location>
</feature>
<accession>A0AAD6SA74</accession>
<feature type="compositionally biased region" description="Low complexity" evidence="3">
    <location>
        <begin position="657"/>
        <end position="668"/>
    </location>
</feature>
<feature type="compositionally biased region" description="Basic and acidic residues" evidence="3">
    <location>
        <begin position="1"/>
        <end position="20"/>
    </location>
</feature>
<keyword evidence="2" id="KW-0863">Zinc-finger</keyword>
<feature type="region of interest" description="Disordered" evidence="3">
    <location>
        <begin position="485"/>
        <end position="510"/>
    </location>
</feature>
<feature type="compositionally biased region" description="Acidic residues" evidence="3">
    <location>
        <begin position="488"/>
        <end position="502"/>
    </location>
</feature>
<feature type="region of interest" description="Disordered" evidence="3">
    <location>
        <begin position="765"/>
        <end position="825"/>
    </location>
</feature>
<feature type="domain" description="CCHC-type" evidence="4">
    <location>
        <begin position="832"/>
        <end position="848"/>
    </location>
</feature>
<dbReference type="InterPro" id="IPR036875">
    <property type="entry name" value="Znf_CCHC_sf"/>
</dbReference>
<comment type="caution">
    <text evidence="5">The sequence shown here is derived from an EMBL/GenBank/DDBJ whole genome shotgun (WGS) entry which is preliminary data.</text>
</comment>
<dbReference type="EMBL" id="JARJCM010000177">
    <property type="protein sequence ID" value="KAJ7023983.1"/>
    <property type="molecule type" value="Genomic_DNA"/>
</dbReference>
<feature type="domain" description="CCHC-type" evidence="4">
    <location>
        <begin position="721"/>
        <end position="737"/>
    </location>
</feature>
<evidence type="ECO:0000313" key="6">
    <source>
        <dbReference type="Proteomes" id="UP001218188"/>
    </source>
</evidence>
<feature type="compositionally biased region" description="Low complexity" evidence="3">
    <location>
        <begin position="541"/>
        <end position="557"/>
    </location>
</feature>
<dbReference type="InterPro" id="IPR051714">
    <property type="entry name" value="Znf_CCHC_NABP"/>
</dbReference>
<organism evidence="5 6">
    <name type="scientific">Mycena alexandri</name>
    <dbReference type="NCBI Taxonomy" id="1745969"/>
    <lineage>
        <taxon>Eukaryota</taxon>
        <taxon>Fungi</taxon>
        <taxon>Dikarya</taxon>
        <taxon>Basidiomycota</taxon>
        <taxon>Agaricomycotina</taxon>
        <taxon>Agaricomycetes</taxon>
        <taxon>Agaricomycetidae</taxon>
        <taxon>Agaricales</taxon>
        <taxon>Marasmiineae</taxon>
        <taxon>Mycenaceae</taxon>
        <taxon>Mycena</taxon>
    </lineage>
</organism>
<name>A0AAD6SA74_9AGAR</name>
<feature type="compositionally biased region" description="Acidic residues" evidence="3">
    <location>
        <begin position="141"/>
        <end position="151"/>
    </location>
</feature>
<feature type="compositionally biased region" description="Low complexity" evidence="3">
    <location>
        <begin position="768"/>
        <end position="779"/>
    </location>
</feature>
<evidence type="ECO:0000256" key="1">
    <source>
        <dbReference type="ARBA" id="ARBA00022664"/>
    </source>
</evidence>
<feature type="compositionally biased region" description="Low complexity" evidence="3">
    <location>
        <begin position="697"/>
        <end position="713"/>
    </location>
</feature>
<feature type="region of interest" description="Disordered" evidence="3">
    <location>
        <begin position="541"/>
        <end position="605"/>
    </location>
</feature>
<reference evidence="5" key="1">
    <citation type="submission" date="2023-03" db="EMBL/GenBank/DDBJ databases">
        <title>Massive genome expansion in bonnet fungi (Mycena s.s.) driven by repeated elements and novel gene families across ecological guilds.</title>
        <authorList>
            <consortium name="Lawrence Berkeley National Laboratory"/>
            <person name="Harder C.B."/>
            <person name="Miyauchi S."/>
            <person name="Viragh M."/>
            <person name="Kuo A."/>
            <person name="Thoen E."/>
            <person name="Andreopoulos B."/>
            <person name="Lu D."/>
            <person name="Skrede I."/>
            <person name="Drula E."/>
            <person name="Henrissat B."/>
            <person name="Morin E."/>
            <person name="Kohler A."/>
            <person name="Barry K."/>
            <person name="LaButti K."/>
            <person name="Morin E."/>
            <person name="Salamov A."/>
            <person name="Lipzen A."/>
            <person name="Mereny Z."/>
            <person name="Hegedus B."/>
            <person name="Baldrian P."/>
            <person name="Stursova M."/>
            <person name="Weitz H."/>
            <person name="Taylor A."/>
            <person name="Grigoriev I.V."/>
            <person name="Nagy L.G."/>
            <person name="Martin F."/>
            <person name="Kauserud H."/>
        </authorList>
    </citation>
    <scope>NUCLEOTIDE SEQUENCE</scope>
    <source>
        <strain evidence="5">CBHHK200</strain>
    </source>
</reference>
<feature type="region of interest" description="Disordered" evidence="3">
    <location>
        <begin position="654"/>
        <end position="714"/>
    </location>
</feature>
<evidence type="ECO:0000256" key="3">
    <source>
        <dbReference type="SAM" id="MobiDB-lite"/>
    </source>
</evidence>
<dbReference type="PANTHER" id="PTHR23002">
    <property type="entry name" value="ZINC FINGER CCHC DOMAIN CONTAINING PROTEIN"/>
    <property type="match status" value="1"/>
</dbReference>
<proteinExistence type="predicted"/>
<evidence type="ECO:0000256" key="2">
    <source>
        <dbReference type="PROSITE-ProRule" id="PRU00047"/>
    </source>
</evidence>
<keyword evidence="6" id="KW-1185">Reference proteome</keyword>
<feature type="compositionally biased region" description="Basic and acidic residues" evidence="3">
    <location>
        <begin position="152"/>
        <end position="171"/>
    </location>
</feature>
<dbReference type="SMART" id="SM00343">
    <property type="entry name" value="ZnF_C2HC"/>
    <property type="match status" value="6"/>
</dbReference>
<keyword evidence="2" id="KW-0479">Metal-binding</keyword>
<dbReference type="GO" id="GO:0003676">
    <property type="term" value="F:nucleic acid binding"/>
    <property type="evidence" value="ECO:0007669"/>
    <property type="project" value="InterPro"/>
</dbReference>
<sequence length="885" mass="93960">MGQSESRPRSPPEHQQPQEKLRRRLRNSIHVLLPTRRHSTANPEPRVSRRWRRAFCFPSPSPSLVDVQGNEESAIYEDAEEKGDTDADSDTEEVLLLPSLDNSGHEAPTPMPQVQVPHLRVPEQQAEVPDLEPQVRRVDEEVAPDGASEEGENSHTDSADIRAPRDDRVEETSTPVLHTLEPSLPAAGSQVDDLEALVEDAGEGVDAVVGSDVEAAGIGAPLDDLVEETLPPAPRASELSLPTPAPGLHVDDPEALEEDAGEGVDAVVDSDVEDAVIRAPLDDLVEETPMPVLHTLEPSLPTPAPDSQVDDLEALEEDAGQGVDVVIDSDVEDAGIRVPLDDPVEEISTPALHASVLSLPAPAPDTQIDDLEAPEEDAGEGDLAADIPRIPQAVEETSDGEAEEGDDAVVDSDVEAAGIGAPLDDLVEETLTPVLHASELSLPTPAPGSQERVLIAVVDSDVEDASIHAPLVNLDADIPQIPHVEVPQGEEETSDREAEEGGEATADSSMQDVLSRSLFTSQAIPTSLVASAFARAAAASAHPGSSSPANAPPSSSADTLPQTPPPNLGNIQQAASAPVRRPLSPVRQSPSSPTPYPSTGSSRNLRTGDKCYVCGEFGHWGNSCPNDPDEAKRRAKYVTCWTCGGIGHYATDPECPSSPANAPPSSSADTLPQTPPPNLRNIRQAASAPVRRPPSPVWQSPSSPTPYPSTGSSRNLRTGDKCYVCGEFGHWGNSCPNDPDEAKRRAKYVTCWTCGGIGHYATDPECPSSPANASPFSSAGTLPRTPPPNLATVRQAASAPVRRPPSPVWQSPSSPTPYPSTGSSRNLRTGDKCYVCGEFGHWGNSCPNDPDEAKRRAQYVTCAKCGRIGHYATDPECPRRRSYRR</sequence>
<dbReference type="GO" id="GO:0006397">
    <property type="term" value="P:mRNA processing"/>
    <property type="evidence" value="ECO:0007669"/>
    <property type="project" value="UniProtKB-KW"/>
</dbReference>
<feature type="domain" description="CCHC-type" evidence="4">
    <location>
        <begin position="610"/>
        <end position="626"/>
    </location>
</feature>
<protein>
    <recommendedName>
        <fullName evidence="4">CCHC-type domain-containing protein</fullName>
    </recommendedName>
</protein>
<dbReference type="Pfam" id="PF00098">
    <property type="entry name" value="zf-CCHC"/>
    <property type="match status" value="3"/>
</dbReference>
<feature type="region of interest" description="Disordered" evidence="3">
    <location>
        <begin position="1"/>
        <end position="186"/>
    </location>
</feature>
<dbReference type="GO" id="GO:0008270">
    <property type="term" value="F:zinc ion binding"/>
    <property type="evidence" value="ECO:0007669"/>
    <property type="project" value="UniProtKB-KW"/>
</dbReference>
<evidence type="ECO:0000313" key="5">
    <source>
        <dbReference type="EMBL" id="KAJ7023983.1"/>
    </source>
</evidence>
<dbReference type="InterPro" id="IPR001878">
    <property type="entry name" value="Znf_CCHC"/>
</dbReference>
<feature type="compositionally biased region" description="Acidic residues" evidence="3">
    <location>
        <begin position="253"/>
        <end position="262"/>
    </location>
</feature>
<feature type="compositionally biased region" description="Low complexity" evidence="3">
    <location>
        <begin position="808"/>
        <end position="824"/>
    </location>
</feature>
<dbReference type="SUPFAM" id="SSF57756">
    <property type="entry name" value="Retrovirus zinc finger-like domains"/>
    <property type="match status" value="3"/>
</dbReference>
<keyword evidence="2" id="KW-0862">Zinc</keyword>
<evidence type="ECO:0000259" key="4">
    <source>
        <dbReference type="PROSITE" id="PS50158"/>
    </source>
</evidence>